<dbReference type="PANTHER" id="PTHR43689">
    <property type="entry name" value="HYDROLASE"/>
    <property type="match status" value="1"/>
</dbReference>
<dbReference type="Gene3D" id="3.40.50.1820">
    <property type="entry name" value="alpha/beta hydrolase"/>
    <property type="match status" value="1"/>
</dbReference>
<proteinExistence type="predicted"/>
<dbReference type="InterPro" id="IPR029058">
    <property type="entry name" value="AB_hydrolase_fold"/>
</dbReference>
<dbReference type="Pfam" id="PF00561">
    <property type="entry name" value="Abhydrolase_1"/>
    <property type="match status" value="1"/>
</dbReference>
<accession>A0A2K9LQ74</accession>
<dbReference type="SUPFAM" id="SSF53474">
    <property type="entry name" value="alpha/beta-Hydrolases"/>
    <property type="match status" value="1"/>
</dbReference>
<dbReference type="EMBL" id="CP022684">
    <property type="protein sequence ID" value="AUM14478.1"/>
    <property type="molecule type" value="Genomic_DNA"/>
</dbReference>
<dbReference type="AlphaFoldDB" id="A0A2K9LQ74"/>
<protein>
    <recommendedName>
        <fullName evidence="1">AB hydrolase-1 domain-containing protein</fullName>
    </recommendedName>
</protein>
<dbReference type="PANTHER" id="PTHR43689:SF8">
    <property type="entry name" value="ALPHA_BETA-HYDROLASES SUPERFAMILY PROTEIN"/>
    <property type="match status" value="1"/>
</dbReference>
<gene>
    <name evidence="2" type="ORF">Kalk_19495</name>
</gene>
<name>A0A2K9LQ74_9GAMM</name>
<dbReference type="KEGG" id="kak:Kalk_19495"/>
<dbReference type="InterPro" id="IPR000073">
    <property type="entry name" value="AB_hydrolase_1"/>
</dbReference>
<organism evidence="2 3">
    <name type="scientific">Ketobacter alkanivorans</name>
    <dbReference type="NCBI Taxonomy" id="1917421"/>
    <lineage>
        <taxon>Bacteria</taxon>
        <taxon>Pseudomonadati</taxon>
        <taxon>Pseudomonadota</taxon>
        <taxon>Gammaproteobacteria</taxon>
        <taxon>Pseudomonadales</taxon>
        <taxon>Ketobacteraceae</taxon>
        <taxon>Ketobacter</taxon>
    </lineage>
</organism>
<evidence type="ECO:0000259" key="1">
    <source>
        <dbReference type="Pfam" id="PF00561"/>
    </source>
</evidence>
<feature type="domain" description="AB hydrolase-1" evidence="1">
    <location>
        <begin position="53"/>
        <end position="282"/>
    </location>
</feature>
<keyword evidence="3" id="KW-1185">Reference proteome</keyword>
<evidence type="ECO:0000313" key="3">
    <source>
        <dbReference type="Proteomes" id="UP000235116"/>
    </source>
</evidence>
<reference evidence="3" key="1">
    <citation type="submission" date="2017-08" db="EMBL/GenBank/DDBJ databases">
        <title>Direct submision.</title>
        <authorList>
            <person name="Kim S.-J."/>
            <person name="Rhee S.-K."/>
        </authorList>
    </citation>
    <scope>NUCLEOTIDE SEQUENCE [LARGE SCALE GENOMIC DNA]</scope>
    <source>
        <strain evidence="3">GI5</strain>
    </source>
</reference>
<sequence length="316" mass="36200">MLFEVETDLSFFESQELKSLSRYVRGYLGGLRSLCMDIEGEEFKYLEGGEGDTLIFLHGVMGSKTQWRTLMQAYTSHYHVVAVDVPGLCLHQSFAQKKHTLRQITLWLERVVTRLRADRVHLVCHSLGCAVGAYFAATRPEMVKSAAFLSFPDVFSNKGQVFRNLLAEMDNVVSTADIAPLADYYRRSYANPPSIPNIVLRYNLREVRKQRDRVLQSMREFSDSGPLLMAQIRQIKVPCLIVNGDVDNISPLFDESFWQLNVPGHYFVELNECGHLPHLEKPDEVIYEHRRFIERVGKTEYQGPSDDTGKYGIILD</sequence>
<dbReference type="Proteomes" id="UP000235116">
    <property type="component" value="Chromosome"/>
</dbReference>
<evidence type="ECO:0000313" key="2">
    <source>
        <dbReference type="EMBL" id="AUM14478.1"/>
    </source>
</evidence>